<proteinExistence type="predicted"/>
<evidence type="ECO:0000313" key="4">
    <source>
        <dbReference type="Proteomes" id="UP001152747"/>
    </source>
</evidence>
<protein>
    <submittedName>
        <fullName evidence="3">Uncharacterized protein</fullName>
    </submittedName>
</protein>
<gene>
    <name evidence="3" type="ORF">CAMP_LOCUS17504</name>
</gene>
<keyword evidence="2" id="KW-1133">Transmembrane helix</keyword>
<keyword evidence="4" id="KW-1185">Reference proteome</keyword>
<evidence type="ECO:0000313" key="3">
    <source>
        <dbReference type="EMBL" id="CAI5454867.1"/>
    </source>
</evidence>
<feature type="transmembrane region" description="Helical" evidence="2">
    <location>
        <begin position="6"/>
        <end position="24"/>
    </location>
</feature>
<dbReference type="EMBL" id="CANHGI010000006">
    <property type="protein sequence ID" value="CAI5454867.1"/>
    <property type="molecule type" value="Genomic_DNA"/>
</dbReference>
<keyword evidence="2" id="KW-0472">Membrane</keyword>
<dbReference type="OrthoDB" id="5802033at2759"/>
<dbReference type="AlphaFoldDB" id="A0A9P1J1B8"/>
<feature type="region of interest" description="Disordered" evidence="1">
    <location>
        <begin position="82"/>
        <end position="103"/>
    </location>
</feature>
<reference evidence="3" key="1">
    <citation type="submission" date="2022-11" db="EMBL/GenBank/DDBJ databases">
        <authorList>
            <person name="Kikuchi T."/>
        </authorList>
    </citation>
    <scope>NUCLEOTIDE SEQUENCE</scope>
    <source>
        <strain evidence="3">PS1010</strain>
    </source>
</reference>
<keyword evidence="2" id="KW-0812">Transmembrane</keyword>
<accession>A0A9P1J1B8</accession>
<organism evidence="3 4">
    <name type="scientific">Caenorhabditis angaria</name>
    <dbReference type="NCBI Taxonomy" id="860376"/>
    <lineage>
        <taxon>Eukaryota</taxon>
        <taxon>Metazoa</taxon>
        <taxon>Ecdysozoa</taxon>
        <taxon>Nematoda</taxon>
        <taxon>Chromadorea</taxon>
        <taxon>Rhabditida</taxon>
        <taxon>Rhabditina</taxon>
        <taxon>Rhabditomorpha</taxon>
        <taxon>Rhabditoidea</taxon>
        <taxon>Rhabditidae</taxon>
        <taxon>Peloderinae</taxon>
        <taxon>Caenorhabditis</taxon>
    </lineage>
</organism>
<evidence type="ECO:0000256" key="1">
    <source>
        <dbReference type="SAM" id="MobiDB-lite"/>
    </source>
</evidence>
<dbReference type="Proteomes" id="UP001152747">
    <property type="component" value="Unassembled WGS sequence"/>
</dbReference>
<sequence length="116" mass="13528">MIYLFIGFLAPAILFLILGLFACLRKTTRFDDKDYQSIHSNDENNVRIRMPSPAVSDASSYQMIYENPHFIEYKRPPSYQEALRQKSCNSSSRHLPPNRPKILEQPVTPQQSYIVY</sequence>
<name>A0A9P1J1B8_9PELO</name>
<comment type="caution">
    <text evidence="3">The sequence shown here is derived from an EMBL/GenBank/DDBJ whole genome shotgun (WGS) entry which is preliminary data.</text>
</comment>
<evidence type="ECO:0000256" key="2">
    <source>
        <dbReference type="SAM" id="Phobius"/>
    </source>
</evidence>